<dbReference type="InterPro" id="IPR025331">
    <property type="entry name" value="TNT"/>
</dbReference>
<feature type="signal peptide" evidence="1">
    <location>
        <begin position="1"/>
        <end position="32"/>
    </location>
</feature>
<reference evidence="3 4" key="1">
    <citation type="submission" date="2023-07" db="EMBL/GenBank/DDBJ databases">
        <title>Sequencing the genomes of 1000 actinobacteria strains.</title>
        <authorList>
            <person name="Klenk H.-P."/>
        </authorList>
    </citation>
    <scope>NUCLEOTIDE SEQUENCE [LARGE SCALE GENOMIC DNA]</scope>
    <source>
        <strain evidence="3 4">DSM 44388</strain>
    </source>
</reference>
<evidence type="ECO:0000313" key="3">
    <source>
        <dbReference type="EMBL" id="MDP9829986.1"/>
    </source>
</evidence>
<dbReference type="Pfam" id="PF14021">
    <property type="entry name" value="TNT"/>
    <property type="match status" value="1"/>
</dbReference>
<dbReference type="RefSeq" id="WP_307248732.1">
    <property type="nucleotide sequence ID" value="NZ_JAUSQZ010000001.1"/>
</dbReference>
<dbReference type="Proteomes" id="UP001235712">
    <property type="component" value="Unassembled WGS sequence"/>
</dbReference>
<gene>
    <name evidence="3" type="ORF">J2S57_005735</name>
</gene>
<keyword evidence="1" id="KW-0732">Signal</keyword>
<protein>
    <recommendedName>
        <fullName evidence="2">TNT domain-containing protein</fullName>
    </recommendedName>
</protein>
<keyword evidence="4" id="KW-1185">Reference proteome</keyword>
<feature type="chain" id="PRO_5047493187" description="TNT domain-containing protein" evidence="1">
    <location>
        <begin position="33"/>
        <end position="261"/>
    </location>
</feature>
<evidence type="ECO:0000259" key="2">
    <source>
        <dbReference type="Pfam" id="PF14021"/>
    </source>
</evidence>
<name>A0ABT9PBB3_9ACTN</name>
<evidence type="ECO:0000256" key="1">
    <source>
        <dbReference type="SAM" id="SignalP"/>
    </source>
</evidence>
<dbReference type="InterPro" id="IPR053024">
    <property type="entry name" value="Fungal_surface_NADase"/>
</dbReference>
<feature type="domain" description="TNT" evidence="2">
    <location>
        <begin position="159"/>
        <end position="260"/>
    </location>
</feature>
<sequence>MHRTNSLLARLRHASIGLLAAGIVLGAGPGTAATATAATARPAVTSVAASAASAANAGSVHTLTSVSARTAAAVHLAAKPRIADCSADFADGDRRLGPATLPNTGRVGHELKGYHRTGSLSASAFLAQYYDSAANSWIYPPQNGYELRPDGSPIVWRRTLRVGRELDRFGSEYGGFLSPAGTPYAERAIPPSNLAGTPAPGCNYRRYRVVRAFDVAAGPIAPWFAQRGDGWQYQLAGAFVTGAPAQLNVLWLVEAGYLERL</sequence>
<organism evidence="3 4">
    <name type="scientific">Kineosporia succinea</name>
    <dbReference type="NCBI Taxonomy" id="84632"/>
    <lineage>
        <taxon>Bacteria</taxon>
        <taxon>Bacillati</taxon>
        <taxon>Actinomycetota</taxon>
        <taxon>Actinomycetes</taxon>
        <taxon>Kineosporiales</taxon>
        <taxon>Kineosporiaceae</taxon>
        <taxon>Kineosporia</taxon>
    </lineage>
</organism>
<evidence type="ECO:0000313" key="4">
    <source>
        <dbReference type="Proteomes" id="UP001235712"/>
    </source>
</evidence>
<dbReference type="PANTHER" id="PTHR42059:SF1">
    <property type="entry name" value="TNT DOMAIN-CONTAINING PROTEIN"/>
    <property type="match status" value="1"/>
</dbReference>
<proteinExistence type="predicted"/>
<dbReference type="PANTHER" id="PTHR42059">
    <property type="entry name" value="TNT DOMAIN-CONTAINING PROTEIN"/>
    <property type="match status" value="1"/>
</dbReference>
<accession>A0ABT9PBB3</accession>
<comment type="caution">
    <text evidence="3">The sequence shown here is derived from an EMBL/GenBank/DDBJ whole genome shotgun (WGS) entry which is preliminary data.</text>
</comment>
<dbReference type="EMBL" id="JAUSQZ010000001">
    <property type="protein sequence ID" value="MDP9829986.1"/>
    <property type="molecule type" value="Genomic_DNA"/>
</dbReference>